<proteinExistence type="predicted"/>
<dbReference type="InterPro" id="IPR021109">
    <property type="entry name" value="Peptidase_aspartic_dom_sf"/>
</dbReference>
<keyword evidence="2" id="KW-1185">Reference proteome</keyword>
<dbReference type="AlphaFoldDB" id="A0AAD7PJ78"/>
<dbReference type="Proteomes" id="UP001163823">
    <property type="component" value="Chromosome 9"/>
</dbReference>
<organism evidence="1 2">
    <name type="scientific">Quillaja saponaria</name>
    <name type="common">Soap bark tree</name>
    <dbReference type="NCBI Taxonomy" id="32244"/>
    <lineage>
        <taxon>Eukaryota</taxon>
        <taxon>Viridiplantae</taxon>
        <taxon>Streptophyta</taxon>
        <taxon>Embryophyta</taxon>
        <taxon>Tracheophyta</taxon>
        <taxon>Spermatophyta</taxon>
        <taxon>Magnoliopsida</taxon>
        <taxon>eudicotyledons</taxon>
        <taxon>Gunneridae</taxon>
        <taxon>Pentapetalae</taxon>
        <taxon>rosids</taxon>
        <taxon>fabids</taxon>
        <taxon>Fabales</taxon>
        <taxon>Quillajaceae</taxon>
        <taxon>Quillaja</taxon>
    </lineage>
</organism>
<sequence length="188" mass="21877">MEEAYNLMTLLPRINLPRFDGDNFFDWLYRVEQFFEVDRTPDLAKVCLASINLERRAWQWHKAYMASVPRGRVMCRHYVADMALRFGRSIDEDPISKLAKLKLIGLVVSTARQLKCKLQPMAKMKVMVANGEAINAQAMCLKWQVQGEGFTDDFIAMSLGRCDAILGMQWFAAEKKILWDFDRRLLEF</sequence>
<accession>A0AAD7PJ78</accession>
<reference evidence="1" key="1">
    <citation type="journal article" date="2023" name="Science">
        <title>Elucidation of the pathway for biosynthesis of saponin adjuvants from the soapbark tree.</title>
        <authorList>
            <person name="Reed J."/>
            <person name="Orme A."/>
            <person name="El-Demerdash A."/>
            <person name="Owen C."/>
            <person name="Martin L.B.B."/>
            <person name="Misra R.C."/>
            <person name="Kikuchi S."/>
            <person name="Rejzek M."/>
            <person name="Martin A.C."/>
            <person name="Harkess A."/>
            <person name="Leebens-Mack J."/>
            <person name="Louveau T."/>
            <person name="Stephenson M.J."/>
            <person name="Osbourn A."/>
        </authorList>
    </citation>
    <scope>NUCLEOTIDE SEQUENCE</scope>
    <source>
        <strain evidence="1">S10</strain>
    </source>
</reference>
<gene>
    <name evidence="1" type="ORF">O6P43_023906</name>
</gene>
<dbReference type="EMBL" id="JARAOO010000009">
    <property type="protein sequence ID" value="KAJ7957626.1"/>
    <property type="molecule type" value="Genomic_DNA"/>
</dbReference>
<evidence type="ECO:0000313" key="1">
    <source>
        <dbReference type="EMBL" id="KAJ7957626.1"/>
    </source>
</evidence>
<protein>
    <submittedName>
        <fullName evidence="1">Retrotransposon gag protein</fullName>
    </submittedName>
</protein>
<name>A0AAD7PJ78_QUISA</name>
<evidence type="ECO:0000313" key="2">
    <source>
        <dbReference type="Proteomes" id="UP001163823"/>
    </source>
</evidence>
<dbReference type="KEGG" id="qsa:O6P43_023906"/>
<dbReference type="CDD" id="cd00303">
    <property type="entry name" value="retropepsin_like"/>
    <property type="match status" value="1"/>
</dbReference>
<comment type="caution">
    <text evidence="1">The sequence shown here is derived from an EMBL/GenBank/DDBJ whole genome shotgun (WGS) entry which is preliminary data.</text>
</comment>
<dbReference type="Gene3D" id="2.40.70.10">
    <property type="entry name" value="Acid Proteases"/>
    <property type="match status" value="1"/>
</dbReference>